<protein>
    <submittedName>
        <fullName evidence="1">Uncharacterized protein</fullName>
    </submittedName>
</protein>
<accession>A0A0E9SND6</accession>
<reference evidence="1" key="2">
    <citation type="journal article" date="2015" name="Fish Shellfish Immunol.">
        <title>Early steps in the European eel (Anguilla anguilla)-Vibrio vulnificus interaction in the gills: Role of the RtxA13 toxin.</title>
        <authorList>
            <person name="Callol A."/>
            <person name="Pajuelo D."/>
            <person name="Ebbesson L."/>
            <person name="Teles M."/>
            <person name="MacKenzie S."/>
            <person name="Amaro C."/>
        </authorList>
    </citation>
    <scope>NUCLEOTIDE SEQUENCE</scope>
</reference>
<proteinExistence type="predicted"/>
<name>A0A0E9SND6_ANGAN</name>
<reference evidence="1" key="1">
    <citation type="submission" date="2014-11" db="EMBL/GenBank/DDBJ databases">
        <authorList>
            <person name="Amaro Gonzalez C."/>
        </authorList>
    </citation>
    <scope>NUCLEOTIDE SEQUENCE</scope>
</reference>
<sequence length="32" mass="3700">MYYIVHSTYTLGYLIKQSKLNELLMGTTALPH</sequence>
<organism evidence="1">
    <name type="scientific">Anguilla anguilla</name>
    <name type="common">European freshwater eel</name>
    <name type="synonym">Muraena anguilla</name>
    <dbReference type="NCBI Taxonomy" id="7936"/>
    <lineage>
        <taxon>Eukaryota</taxon>
        <taxon>Metazoa</taxon>
        <taxon>Chordata</taxon>
        <taxon>Craniata</taxon>
        <taxon>Vertebrata</taxon>
        <taxon>Euteleostomi</taxon>
        <taxon>Actinopterygii</taxon>
        <taxon>Neopterygii</taxon>
        <taxon>Teleostei</taxon>
        <taxon>Anguilliformes</taxon>
        <taxon>Anguillidae</taxon>
        <taxon>Anguilla</taxon>
    </lineage>
</organism>
<dbReference type="EMBL" id="GBXM01065845">
    <property type="protein sequence ID" value="JAH42732.1"/>
    <property type="molecule type" value="Transcribed_RNA"/>
</dbReference>
<dbReference type="AlphaFoldDB" id="A0A0E9SND6"/>
<evidence type="ECO:0000313" key="1">
    <source>
        <dbReference type="EMBL" id="JAH42732.1"/>
    </source>
</evidence>